<organism evidence="2">
    <name type="scientific">Camponotus floridanus</name>
    <name type="common">Florida carpenter ant</name>
    <dbReference type="NCBI Taxonomy" id="104421"/>
    <lineage>
        <taxon>Eukaryota</taxon>
        <taxon>Metazoa</taxon>
        <taxon>Ecdysozoa</taxon>
        <taxon>Arthropoda</taxon>
        <taxon>Hexapoda</taxon>
        <taxon>Insecta</taxon>
        <taxon>Pterygota</taxon>
        <taxon>Neoptera</taxon>
        <taxon>Endopterygota</taxon>
        <taxon>Hymenoptera</taxon>
        <taxon>Apocrita</taxon>
        <taxon>Aculeata</taxon>
        <taxon>Formicoidea</taxon>
        <taxon>Formicidae</taxon>
        <taxon>Formicinae</taxon>
        <taxon>Camponotus</taxon>
    </lineage>
</organism>
<gene>
    <name evidence="1" type="ORF">EAG_06480</name>
</gene>
<accession>E1ZYD9</accession>
<name>E1ZYD9_CAMFO</name>
<dbReference type="Proteomes" id="UP000000311">
    <property type="component" value="Unassembled WGS sequence"/>
</dbReference>
<proteinExistence type="predicted"/>
<reference evidence="1 2" key="1">
    <citation type="journal article" date="2010" name="Science">
        <title>Genomic comparison of the ants Camponotus floridanus and Harpegnathos saltator.</title>
        <authorList>
            <person name="Bonasio R."/>
            <person name="Zhang G."/>
            <person name="Ye C."/>
            <person name="Mutti N.S."/>
            <person name="Fang X."/>
            <person name="Qin N."/>
            <person name="Donahue G."/>
            <person name="Yang P."/>
            <person name="Li Q."/>
            <person name="Li C."/>
            <person name="Zhang P."/>
            <person name="Huang Z."/>
            <person name="Berger S.L."/>
            <person name="Reinberg D."/>
            <person name="Wang J."/>
            <person name="Liebig J."/>
        </authorList>
    </citation>
    <scope>NUCLEOTIDE SEQUENCE [LARGE SCALE GENOMIC DNA]</scope>
    <source>
        <strain evidence="2">C129</strain>
    </source>
</reference>
<protein>
    <submittedName>
        <fullName evidence="1">Uncharacterized protein</fullName>
    </submittedName>
</protein>
<keyword evidence="2" id="KW-1185">Reference proteome</keyword>
<dbReference type="AlphaFoldDB" id="E1ZYD9"/>
<evidence type="ECO:0000313" key="1">
    <source>
        <dbReference type="EMBL" id="EFN73838.1"/>
    </source>
</evidence>
<evidence type="ECO:0000313" key="2">
    <source>
        <dbReference type="Proteomes" id="UP000000311"/>
    </source>
</evidence>
<dbReference type="InParanoid" id="E1ZYD9"/>
<dbReference type="EMBL" id="GL435204">
    <property type="protein sequence ID" value="EFN73838.1"/>
    <property type="molecule type" value="Genomic_DNA"/>
</dbReference>
<sequence length="181" mass="21133">MWYQRRETSLVSRRSESRPRLRATAVSHCHNILISSVSIRFCPRRQTWIIYEAIGRPMLPGCAPCFPDVKSEHSSEFIVKERFKKRRENSDQERERWQLAICSDWVMDQRDTSDICKITLESQRRRIAIHAVSPRASKSESQISVEEPYFNDAENTRRAIGNREKTRTSTLTSTLSGFDPV</sequence>